<accession>A0ABY1Q9A5</accession>
<reference evidence="8 9" key="1">
    <citation type="submission" date="2017-05" db="EMBL/GenBank/DDBJ databases">
        <authorList>
            <person name="Varghese N."/>
            <person name="Submissions S."/>
        </authorList>
    </citation>
    <scope>NUCLEOTIDE SEQUENCE [LARGE SCALE GENOMIC DNA]</scope>
    <source>
        <strain evidence="8 9">DSM 25457</strain>
    </source>
</reference>
<dbReference type="InterPro" id="IPR008271">
    <property type="entry name" value="Ser/Thr_kinase_AS"/>
</dbReference>
<dbReference type="Proteomes" id="UP001158067">
    <property type="component" value="Unassembled WGS sequence"/>
</dbReference>
<keyword evidence="5" id="KW-0802">TPR repeat</keyword>
<feature type="repeat" description="TPR" evidence="5">
    <location>
        <begin position="580"/>
        <end position="613"/>
    </location>
</feature>
<keyword evidence="3" id="KW-0418">Kinase</keyword>
<evidence type="ECO:0000256" key="2">
    <source>
        <dbReference type="ARBA" id="ARBA00022741"/>
    </source>
</evidence>
<evidence type="ECO:0000259" key="7">
    <source>
        <dbReference type="PROSITE" id="PS50011"/>
    </source>
</evidence>
<dbReference type="PROSITE" id="PS50011">
    <property type="entry name" value="PROTEIN_KINASE_DOM"/>
    <property type="match status" value="1"/>
</dbReference>
<evidence type="ECO:0000313" key="8">
    <source>
        <dbReference type="EMBL" id="SMP63829.1"/>
    </source>
</evidence>
<evidence type="ECO:0000256" key="4">
    <source>
        <dbReference type="ARBA" id="ARBA00022840"/>
    </source>
</evidence>
<dbReference type="Gene3D" id="1.10.510.10">
    <property type="entry name" value="Transferase(Phosphotransferase) domain 1"/>
    <property type="match status" value="1"/>
</dbReference>
<organism evidence="8 9">
    <name type="scientific">Neorhodopirellula lusitana</name>
    <dbReference type="NCBI Taxonomy" id="445327"/>
    <lineage>
        <taxon>Bacteria</taxon>
        <taxon>Pseudomonadati</taxon>
        <taxon>Planctomycetota</taxon>
        <taxon>Planctomycetia</taxon>
        <taxon>Pirellulales</taxon>
        <taxon>Pirellulaceae</taxon>
        <taxon>Neorhodopirellula</taxon>
    </lineage>
</organism>
<dbReference type="PANTHER" id="PTHR43289:SF34">
    <property type="entry name" value="SERINE_THREONINE-PROTEIN KINASE YBDM-RELATED"/>
    <property type="match status" value="1"/>
</dbReference>
<proteinExistence type="predicted"/>
<dbReference type="Pfam" id="PF13374">
    <property type="entry name" value="TPR_10"/>
    <property type="match status" value="1"/>
</dbReference>
<dbReference type="InterPro" id="IPR011990">
    <property type="entry name" value="TPR-like_helical_dom_sf"/>
</dbReference>
<comment type="caution">
    <text evidence="8">The sequence shown here is derived from an EMBL/GenBank/DDBJ whole genome shotgun (WGS) entry which is preliminary data.</text>
</comment>
<dbReference type="RefSeq" id="WP_283433508.1">
    <property type="nucleotide sequence ID" value="NZ_FXUG01000008.1"/>
</dbReference>
<dbReference type="InterPro" id="IPR019734">
    <property type="entry name" value="TPR_rpt"/>
</dbReference>
<dbReference type="InterPro" id="IPR011009">
    <property type="entry name" value="Kinase-like_dom_sf"/>
</dbReference>
<dbReference type="InterPro" id="IPR000719">
    <property type="entry name" value="Prot_kinase_dom"/>
</dbReference>
<dbReference type="PROSITE" id="PS00108">
    <property type="entry name" value="PROTEIN_KINASE_ST"/>
    <property type="match status" value="1"/>
</dbReference>
<dbReference type="SUPFAM" id="SSF48452">
    <property type="entry name" value="TPR-like"/>
    <property type="match status" value="1"/>
</dbReference>
<keyword evidence="9" id="KW-1185">Reference proteome</keyword>
<dbReference type="Pfam" id="PF00069">
    <property type="entry name" value="Pkinase"/>
    <property type="match status" value="1"/>
</dbReference>
<feature type="binding site" evidence="6">
    <location>
        <position position="133"/>
    </location>
    <ligand>
        <name>ATP</name>
        <dbReference type="ChEBI" id="CHEBI:30616"/>
    </ligand>
</feature>
<gene>
    <name evidence="8" type="ORF">SAMN06265222_108141</name>
</gene>
<dbReference type="PROSITE" id="PS00107">
    <property type="entry name" value="PROTEIN_KINASE_ATP"/>
    <property type="match status" value="1"/>
</dbReference>
<dbReference type="SUPFAM" id="SSF56112">
    <property type="entry name" value="Protein kinase-like (PK-like)"/>
    <property type="match status" value="1"/>
</dbReference>
<protein>
    <recommendedName>
        <fullName evidence="7">Protein kinase domain-containing protein</fullName>
    </recommendedName>
</protein>
<sequence>MISFADLAGAGSGDSVHRDLSDEPIAMRHLTDAQKDQLGELLEKYMSALEVGLPPSVESLTQACPELREALQGCVAGLESLHRLAGGEAVAPQTSDDTNTLGDFELSEVIGRGGMGVVYRATQVSLRRTVAIKLLPLSSVLDANRLTRFHQEAEAAASLQHPNIVPVFAIGCERGVHFYAMQFIDGDSMDECDSLPLDWRVAVQQATEVADGLHAAHELGIIHRDIKPSNLIVDQDGKAWITDFGLARIQGDLSLTQSGDLIGTMRYMSPEQARGESAIVDGRTDIYSLGATLYEMLAGHPAHDGEDAPAILRQIDQDAVPPLTRFRNDLPRDLATVISKAMSSRRDERYDTAREFANDLRRVLAGEPTIARPPNLVDLWTRFAVKHQKGLAAATLVGVLALVGFAISNARLAAQKSVSDTNADWAQRNYAIGRKAIDEMGTQVAELLEDNPAASPVRHFVLSRTLEYYERLVRQPGTLDREHQLDLAITHGKIGSFRGELGLNQEALASLEVSQQIYAKLAQQYPSDSDLQLQWSISQNNLAEKLAGVGEFETAAKWFGKAIANQQRLPSGQRVNIEFATTLNNLGQMLTESENIAEAEEVFGRAIAVLDQQATATEKQVSLTAATNQPQSRTTAEENSLKLLSTIQSNLAGLLARRDPQQASRIARKSLTLQLQRLEANPGDVDAATQVVLTLNTLAMAQAAESLHREAIETLGQAIDVSNQLRARWPDQQSSRRDLGISLNQLGLSLAAIGRMDEADKAFARSAEQARQLVKAFPEDAEVHSMLGSVLNNAGYLDRRLGNFSQATSHYTEAIEHQRLATQISPQVPRYQSFLQKHQHNLDQLRGES</sequence>
<evidence type="ECO:0000256" key="6">
    <source>
        <dbReference type="PROSITE-ProRule" id="PRU10141"/>
    </source>
</evidence>
<evidence type="ECO:0000256" key="1">
    <source>
        <dbReference type="ARBA" id="ARBA00022679"/>
    </source>
</evidence>
<dbReference type="Gene3D" id="1.25.40.10">
    <property type="entry name" value="Tetratricopeptide repeat domain"/>
    <property type="match status" value="2"/>
</dbReference>
<name>A0ABY1Q9A5_9BACT</name>
<feature type="domain" description="Protein kinase" evidence="7">
    <location>
        <begin position="104"/>
        <end position="370"/>
    </location>
</feature>
<evidence type="ECO:0000256" key="5">
    <source>
        <dbReference type="PROSITE-ProRule" id="PRU00339"/>
    </source>
</evidence>
<dbReference type="PANTHER" id="PTHR43289">
    <property type="entry name" value="MITOGEN-ACTIVATED PROTEIN KINASE KINASE KINASE 20-RELATED"/>
    <property type="match status" value="1"/>
</dbReference>
<evidence type="ECO:0000256" key="3">
    <source>
        <dbReference type="ARBA" id="ARBA00022777"/>
    </source>
</evidence>
<dbReference type="SMART" id="SM00220">
    <property type="entry name" value="S_TKc"/>
    <property type="match status" value="1"/>
</dbReference>
<dbReference type="Gene3D" id="3.30.200.20">
    <property type="entry name" value="Phosphorylase Kinase, domain 1"/>
    <property type="match status" value="1"/>
</dbReference>
<dbReference type="SMART" id="SM00028">
    <property type="entry name" value="TPR"/>
    <property type="match status" value="5"/>
</dbReference>
<dbReference type="InterPro" id="IPR017441">
    <property type="entry name" value="Protein_kinase_ATP_BS"/>
</dbReference>
<keyword evidence="1" id="KW-0808">Transferase</keyword>
<dbReference type="CDD" id="cd14014">
    <property type="entry name" value="STKc_PknB_like"/>
    <property type="match status" value="1"/>
</dbReference>
<dbReference type="PROSITE" id="PS50005">
    <property type="entry name" value="TPR"/>
    <property type="match status" value="1"/>
</dbReference>
<keyword evidence="4 6" id="KW-0067">ATP-binding</keyword>
<keyword evidence="2 6" id="KW-0547">Nucleotide-binding</keyword>
<evidence type="ECO:0000313" key="9">
    <source>
        <dbReference type="Proteomes" id="UP001158067"/>
    </source>
</evidence>
<dbReference type="EMBL" id="FXUG01000008">
    <property type="protein sequence ID" value="SMP63829.1"/>
    <property type="molecule type" value="Genomic_DNA"/>
</dbReference>